<evidence type="ECO:0000313" key="3">
    <source>
        <dbReference type="EMBL" id="EIC23486.1"/>
    </source>
</evidence>
<gene>
    <name evidence="3" type="ORF">Thi970DRAFT_01157</name>
</gene>
<dbReference type="STRING" id="631362.Thi970DRAFT_01157"/>
<dbReference type="Proteomes" id="UP000002964">
    <property type="component" value="Unassembled WGS sequence"/>
</dbReference>
<accession>H8YYG0</accession>
<protein>
    <submittedName>
        <fullName evidence="3">Uncharacterized protein</fullName>
    </submittedName>
</protein>
<dbReference type="HOGENOM" id="CLU_424473_0_0_6"/>
<evidence type="ECO:0000256" key="2">
    <source>
        <dbReference type="SAM" id="SignalP"/>
    </source>
</evidence>
<feature type="signal peptide" evidence="2">
    <location>
        <begin position="1"/>
        <end position="27"/>
    </location>
</feature>
<keyword evidence="4" id="KW-1185">Reference proteome</keyword>
<proteinExistence type="predicted"/>
<evidence type="ECO:0000256" key="1">
    <source>
        <dbReference type="SAM" id="MobiDB-lite"/>
    </source>
</evidence>
<feature type="chain" id="PRO_5003618332" evidence="2">
    <location>
        <begin position="28"/>
        <end position="645"/>
    </location>
</feature>
<evidence type="ECO:0000313" key="4">
    <source>
        <dbReference type="Proteomes" id="UP000002964"/>
    </source>
</evidence>
<dbReference type="AlphaFoldDB" id="H8YYG0"/>
<dbReference type="eggNOG" id="ENOG502Z8XX">
    <property type="taxonomic scope" value="Bacteria"/>
</dbReference>
<feature type="region of interest" description="Disordered" evidence="1">
    <location>
        <begin position="413"/>
        <end position="495"/>
    </location>
</feature>
<dbReference type="EMBL" id="JH603168">
    <property type="protein sequence ID" value="EIC23486.1"/>
    <property type="molecule type" value="Genomic_DNA"/>
</dbReference>
<reference evidence="3 4" key="2">
    <citation type="submission" date="2011-11" db="EMBL/GenBank/DDBJ databases">
        <authorList>
            <consortium name="US DOE Joint Genome Institute"/>
            <person name="Lucas S."/>
            <person name="Han J."/>
            <person name="Lapidus A."/>
            <person name="Cheng J.-F."/>
            <person name="Goodwin L."/>
            <person name="Pitluck S."/>
            <person name="Peters L."/>
            <person name="Ovchinnikova G."/>
            <person name="Zhang X."/>
            <person name="Detter J.C."/>
            <person name="Han C."/>
            <person name="Tapia R."/>
            <person name="Land M."/>
            <person name="Hauser L."/>
            <person name="Kyrpides N."/>
            <person name="Ivanova N."/>
            <person name="Pagani I."/>
            <person name="Vogl K."/>
            <person name="Liu Z."/>
            <person name="Overmann J."/>
            <person name="Frigaard N.-U."/>
            <person name="Bryant D."/>
            <person name="Woyke T."/>
        </authorList>
    </citation>
    <scope>NUCLEOTIDE SEQUENCE [LARGE SCALE GENOMIC DNA]</scope>
    <source>
        <strain evidence="3 4">970</strain>
    </source>
</reference>
<name>H8YYG0_9GAMM</name>
<sequence length="645" mass="71671">MTLFSYRFLRQITFVLLMPCLAGASLAQNQPPPHDVPGARAATTAVPPAASGTLASITARETAEANGNDTAGDNIPSNPLNDLVRILAGLRVSEQSRYADLMDSAAWQNYHQRIQQTWQRYDTQQHEKVEAFRDQWLPPETHQGRDLLYPFAGADFLYADLFFPQATNIYMFGLEPLGEIPGRERLNSAYYNGVIRSTEDLLRLTFFRTKAMREDFRHNGTVPLLSYFIVHRGHSIQDITYLRLDETGMPYQAQPQDASGARIAFYDARSSRMRYIWYWRGDLSNQGLASTPGLAAYITGLPPSNLYMKAASYLCHHQGFENACTLFRDRALLSLQEDSGMPLRFFPEEDWNQTFFGQYRDPISVFTDGLYRQNNALRNAFATADRVHDLPFPLGYHASARADNLMLAVRRDQANEATPDSAPAKERVPEQEVAPQITDQAPAATPRPADTQEAPALPSPEQPPVAAAAPKPTTIPAPEPTVAATPPKPSQETRPEIQPVVANAPHQDKAVNLQQQLDAAGITYKINESGTIWLIQPVDNSRTQLTFLAPDPKPVGGLAMRDIWSVGYLSEDDALSVDTTTQLLKDNAATDEGAWELGRFLGKAAGIFRTRIPADADWQTISQTLRIVATTADRKERVLMGNDNL</sequence>
<organism evidence="3 4">
    <name type="scientific">Thiorhodovibrio frisius</name>
    <dbReference type="NCBI Taxonomy" id="631362"/>
    <lineage>
        <taxon>Bacteria</taxon>
        <taxon>Pseudomonadati</taxon>
        <taxon>Pseudomonadota</taxon>
        <taxon>Gammaproteobacteria</taxon>
        <taxon>Chromatiales</taxon>
        <taxon>Chromatiaceae</taxon>
        <taxon>Thiorhodovibrio</taxon>
    </lineage>
</organism>
<keyword evidence="2" id="KW-0732">Signal</keyword>
<reference evidence="4" key="1">
    <citation type="submission" date="2011-06" db="EMBL/GenBank/DDBJ databases">
        <authorList>
            <consortium name="US DOE Joint Genome Institute (JGI-PGF)"/>
            <person name="Lucas S."/>
            <person name="Han J."/>
            <person name="Lapidus A."/>
            <person name="Cheng J.-F."/>
            <person name="Goodwin L."/>
            <person name="Pitluck S."/>
            <person name="Peters L."/>
            <person name="Land M.L."/>
            <person name="Hauser L."/>
            <person name="Vogl K."/>
            <person name="Liu Z."/>
            <person name="Overmann J."/>
            <person name="Frigaard N.-U."/>
            <person name="Bryant D.A."/>
            <person name="Woyke T.J."/>
        </authorList>
    </citation>
    <scope>NUCLEOTIDE SEQUENCE [LARGE SCALE GENOMIC DNA]</scope>
    <source>
        <strain evidence="4">970</strain>
    </source>
</reference>